<accession>A0AC60VY43</accession>
<comment type="caution">
    <text evidence="1">The sequence shown here is derived from an EMBL/GenBank/DDBJ whole genome shotgun (WGS) entry which is preliminary data.</text>
</comment>
<evidence type="ECO:0000313" key="1">
    <source>
        <dbReference type="EMBL" id="MBA4452351.1"/>
    </source>
</evidence>
<dbReference type="Proteomes" id="UP000559653">
    <property type="component" value="Unassembled WGS sequence"/>
</dbReference>
<dbReference type="EMBL" id="JACEMZ010000019">
    <property type="protein sequence ID" value="MBA4452351.1"/>
    <property type="molecule type" value="Genomic_DNA"/>
</dbReference>
<gene>
    <name evidence="1" type="ORF">H2B03_04155</name>
</gene>
<evidence type="ECO:0000313" key="2">
    <source>
        <dbReference type="Proteomes" id="UP000559653"/>
    </source>
</evidence>
<reference evidence="1 2" key="1">
    <citation type="journal article" date="2020" name="Appl. Environ. Microbiol.">
        <title>Genomic Characteristics of a Novel Species of Ammonia-Oxidizing Archaea from the Jiulong River Estuary.</title>
        <authorList>
            <person name="Zou D."/>
            <person name="Wan R."/>
            <person name="Han L."/>
            <person name="Xu M.N."/>
            <person name="Liu Y."/>
            <person name="Liu H."/>
            <person name="Kao S.J."/>
            <person name="Li M."/>
        </authorList>
    </citation>
    <scope>NUCLEOTIDE SEQUENCE [LARGE SCALE GENOMIC DNA]</scope>
    <source>
        <strain evidence="1">W1bin1</strain>
    </source>
</reference>
<name>A0AC60VY43_9ARCH</name>
<protein>
    <submittedName>
        <fullName evidence="1">Fumarylacetoacetate hydrolase family protein</fullName>
    </submittedName>
</protein>
<organism evidence="1 2">
    <name type="scientific">Candidatus Nitrosomaritimum aestuariumsis</name>
    <dbReference type="NCBI Taxonomy" id="3342354"/>
    <lineage>
        <taxon>Archaea</taxon>
        <taxon>Nitrososphaerota</taxon>
        <taxon>Nitrososphaeria</taxon>
        <taxon>Nitrosopumilales</taxon>
        <taxon>Nitrosopumilaceae</taxon>
        <taxon>Candidatus Nitrosomaritimum</taxon>
    </lineage>
</organism>
<proteinExistence type="predicted"/>
<keyword evidence="1" id="KW-0378">Hydrolase</keyword>
<sequence length="296" mass="33247">MKIARLSYDNSETYGFVKGNKVATKDEITYQTGVPIPYTIKDFLFDGWYNEIVDKIDDLPYAQDLSNFRLLPPIPNPSKIICLAFNYTDHAEEQGLEAPDDPAIVIKPRTALNGTDSDIECPEFVTQLDYEVELAMIIGKTCKNISLEQAKEAIFGYMIFNDVSARDIQFKDKQFTRGKGFDTFAPCGPWITTSDEIQDPQNLKLVTKVNGQVRQNSSTEKMFIKIPEIVSKISNVMTLEKGDIISTGTPAGVMLNKPNAVFLKDGDKVEMEIENLGTLRNTIRTVKIQDNSFCTK</sequence>